<feature type="region of interest" description="Disordered" evidence="1">
    <location>
        <begin position="83"/>
        <end position="105"/>
    </location>
</feature>
<evidence type="ECO:0000256" key="1">
    <source>
        <dbReference type="SAM" id="MobiDB-lite"/>
    </source>
</evidence>
<reference evidence="2" key="1">
    <citation type="submission" date="2016-01" db="EMBL/GenBank/DDBJ databases">
        <authorList>
            <person name="Peeters C."/>
        </authorList>
    </citation>
    <scope>NUCLEOTIDE SEQUENCE [LARGE SCALE GENOMIC DNA]</scope>
    <source>
        <strain evidence="2">LMG 22940</strain>
    </source>
</reference>
<accession>A0A158EV92</accession>
<dbReference type="Proteomes" id="UP000054770">
    <property type="component" value="Unassembled WGS sequence"/>
</dbReference>
<proteinExistence type="predicted"/>
<protein>
    <submittedName>
        <fullName evidence="2">Uncharacterized protein</fullName>
    </submittedName>
</protein>
<name>A0A158EV92_9BURK</name>
<keyword evidence="3" id="KW-1185">Reference proteome</keyword>
<evidence type="ECO:0000313" key="3">
    <source>
        <dbReference type="Proteomes" id="UP000054770"/>
    </source>
</evidence>
<sequence>MLITPFDALRLPCKRCKRHTTSHPLALRFGRFRVAQFTTKYLADVDSGSESRNSTAAATLYPVRCKRLNAVTFSALSDFSRGTTKTFTRSPTTGSGTPIRVAGATSNFGWGEGNVSADS</sequence>
<evidence type="ECO:0000313" key="2">
    <source>
        <dbReference type="EMBL" id="SAL11466.1"/>
    </source>
</evidence>
<dbReference type="EMBL" id="FCON02000001">
    <property type="protein sequence ID" value="SAL11466.1"/>
    <property type="molecule type" value="Genomic_DNA"/>
</dbReference>
<dbReference type="AlphaFoldDB" id="A0A158EV92"/>
<gene>
    <name evidence="2" type="ORF">AWB68_00017</name>
</gene>
<feature type="compositionally biased region" description="Polar residues" evidence="1">
    <location>
        <begin position="83"/>
        <end position="96"/>
    </location>
</feature>
<comment type="caution">
    <text evidence="2">The sequence shown here is derived from an EMBL/GenBank/DDBJ whole genome shotgun (WGS) entry which is preliminary data.</text>
</comment>
<organism evidence="2 3">
    <name type="scientific">Caballeronia choica</name>
    <dbReference type="NCBI Taxonomy" id="326476"/>
    <lineage>
        <taxon>Bacteria</taxon>
        <taxon>Pseudomonadati</taxon>
        <taxon>Pseudomonadota</taxon>
        <taxon>Betaproteobacteria</taxon>
        <taxon>Burkholderiales</taxon>
        <taxon>Burkholderiaceae</taxon>
        <taxon>Caballeronia</taxon>
    </lineage>
</organism>